<feature type="compositionally biased region" description="Polar residues" evidence="1">
    <location>
        <begin position="70"/>
        <end position="91"/>
    </location>
</feature>
<organism evidence="2 3">
    <name type="scientific">Dreissena polymorpha</name>
    <name type="common">Zebra mussel</name>
    <name type="synonym">Mytilus polymorpha</name>
    <dbReference type="NCBI Taxonomy" id="45954"/>
    <lineage>
        <taxon>Eukaryota</taxon>
        <taxon>Metazoa</taxon>
        <taxon>Spiralia</taxon>
        <taxon>Lophotrochozoa</taxon>
        <taxon>Mollusca</taxon>
        <taxon>Bivalvia</taxon>
        <taxon>Autobranchia</taxon>
        <taxon>Heteroconchia</taxon>
        <taxon>Euheterodonta</taxon>
        <taxon>Imparidentia</taxon>
        <taxon>Neoheterodontei</taxon>
        <taxon>Myida</taxon>
        <taxon>Dreissenoidea</taxon>
        <taxon>Dreissenidae</taxon>
        <taxon>Dreissena</taxon>
    </lineage>
</organism>
<gene>
    <name evidence="2" type="ORF">DPMN_014725</name>
</gene>
<evidence type="ECO:0000313" key="2">
    <source>
        <dbReference type="EMBL" id="KAH3890640.1"/>
    </source>
</evidence>
<reference evidence="2" key="1">
    <citation type="journal article" date="2019" name="bioRxiv">
        <title>The Genome of the Zebra Mussel, Dreissena polymorpha: A Resource for Invasive Species Research.</title>
        <authorList>
            <person name="McCartney M.A."/>
            <person name="Auch B."/>
            <person name="Kono T."/>
            <person name="Mallez S."/>
            <person name="Zhang Y."/>
            <person name="Obille A."/>
            <person name="Becker A."/>
            <person name="Abrahante J.E."/>
            <person name="Garbe J."/>
            <person name="Badalamenti J.P."/>
            <person name="Herman A."/>
            <person name="Mangelson H."/>
            <person name="Liachko I."/>
            <person name="Sullivan S."/>
            <person name="Sone E.D."/>
            <person name="Koren S."/>
            <person name="Silverstein K.A.T."/>
            <person name="Beckman K.B."/>
            <person name="Gohl D.M."/>
        </authorList>
    </citation>
    <scope>NUCLEOTIDE SEQUENCE</scope>
    <source>
        <strain evidence="2">Duluth1</strain>
        <tissue evidence="2">Whole animal</tissue>
    </source>
</reference>
<comment type="caution">
    <text evidence="2">The sequence shown here is derived from an EMBL/GenBank/DDBJ whole genome shotgun (WGS) entry which is preliminary data.</text>
</comment>
<name>A0A9D4S4V3_DREPO</name>
<feature type="non-terminal residue" evidence="2">
    <location>
        <position position="1"/>
    </location>
</feature>
<feature type="compositionally biased region" description="Polar residues" evidence="1">
    <location>
        <begin position="26"/>
        <end position="46"/>
    </location>
</feature>
<accession>A0A9D4S4V3</accession>
<evidence type="ECO:0000313" key="3">
    <source>
        <dbReference type="Proteomes" id="UP000828390"/>
    </source>
</evidence>
<dbReference type="AlphaFoldDB" id="A0A9D4S4V3"/>
<sequence>MSLITHESITVEEPVATDDEDKVQVYGSTLSTTPSPAKLRQSSNFQEWEEGEDRKEHRPTSLLLPSPSSGQKASTQSDETRVTTRSFSDSN</sequence>
<protein>
    <submittedName>
        <fullName evidence="2">Uncharacterized protein</fullName>
    </submittedName>
</protein>
<keyword evidence="3" id="KW-1185">Reference proteome</keyword>
<feature type="compositionally biased region" description="Low complexity" evidence="1">
    <location>
        <begin position="60"/>
        <end position="69"/>
    </location>
</feature>
<feature type="region of interest" description="Disordered" evidence="1">
    <location>
        <begin position="1"/>
        <end position="91"/>
    </location>
</feature>
<dbReference type="EMBL" id="JAIWYP010000001">
    <property type="protein sequence ID" value="KAH3890640.1"/>
    <property type="molecule type" value="Genomic_DNA"/>
</dbReference>
<dbReference type="Proteomes" id="UP000828390">
    <property type="component" value="Unassembled WGS sequence"/>
</dbReference>
<evidence type="ECO:0000256" key="1">
    <source>
        <dbReference type="SAM" id="MobiDB-lite"/>
    </source>
</evidence>
<proteinExistence type="predicted"/>
<reference evidence="2" key="2">
    <citation type="submission" date="2020-11" db="EMBL/GenBank/DDBJ databases">
        <authorList>
            <person name="McCartney M.A."/>
            <person name="Auch B."/>
            <person name="Kono T."/>
            <person name="Mallez S."/>
            <person name="Becker A."/>
            <person name="Gohl D.M."/>
            <person name="Silverstein K.A.T."/>
            <person name="Koren S."/>
            <person name="Bechman K.B."/>
            <person name="Herman A."/>
            <person name="Abrahante J.E."/>
            <person name="Garbe J."/>
        </authorList>
    </citation>
    <scope>NUCLEOTIDE SEQUENCE</scope>
    <source>
        <strain evidence="2">Duluth1</strain>
        <tissue evidence="2">Whole animal</tissue>
    </source>
</reference>